<proteinExistence type="inferred from homology"/>
<evidence type="ECO:0000256" key="3">
    <source>
        <dbReference type="ARBA" id="ARBA00022475"/>
    </source>
</evidence>
<dbReference type="PROSITE" id="PS51371">
    <property type="entry name" value="CBS"/>
    <property type="match status" value="2"/>
</dbReference>
<feature type="domain" description="CBS" evidence="11">
    <location>
        <begin position="220"/>
        <end position="280"/>
    </location>
</feature>
<name>A0ABW5RHB8_9MICO</name>
<gene>
    <name evidence="13" type="ORF">ACFSUQ_02100</name>
</gene>
<evidence type="ECO:0000256" key="8">
    <source>
        <dbReference type="ARBA" id="ARBA00023136"/>
    </source>
</evidence>
<comment type="similarity">
    <text evidence="2">Belongs to the UPF0053 family.</text>
</comment>
<sequence>MDWILFGVGVLLCFGTGLFVAAEFALVNLDRNDLEKRQAAGERGLAPIISALRHTSTHLSSAQLGITLTTLLTGFTMEPALSNLLGGAFTSMGLPEDWVKATGTVIAMTIATVLSMLVGELVPKNLALSLPRVTGKPVVPFQNVFTAVFRPAVNALNGSANALIRTFGVEPKEEISGARTAEELASLVRRSAMVGLLDTDRAVLLNRTLRFSELSAEDVMTPRPRVQVIAADASVEECIGLAHRTGFSRFPVVDEDIDDIIGIAHVKYAVAVPRERRGAVPVGAIKEDVSFVPETIGLDALLGQVRGEGYQMAVVLDEYGGTAGIVTLEDIVEEIVGDLVDEHDRAPVEVIRMRDRISIDGLLRPDELRERLNICLDEDGPYETLGGFVLFALGRLAQVGDTVTIPEGVLRVERLEGRRIDRIQFVPGSDYVSREELSRRELNDDGADR</sequence>
<evidence type="ECO:0000313" key="14">
    <source>
        <dbReference type="Proteomes" id="UP001597453"/>
    </source>
</evidence>
<dbReference type="InterPro" id="IPR051676">
    <property type="entry name" value="UPF0053_domain"/>
</dbReference>
<keyword evidence="4 10" id="KW-0812">Transmembrane</keyword>
<keyword evidence="6 10" id="KW-1133">Transmembrane helix</keyword>
<evidence type="ECO:0000256" key="6">
    <source>
        <dbReference type="ARBA" id="ARBA00022989"/>
    </source>
</evidence>
<evidence type="ECO:0000259" key="11">
    <source>
        <dbReference type="PROSITE" id="PS51371"/>
    </source>
</evidence>
<dbReference type="InterPro" id="IPR036318">
    <property type="entry name" value="FAD-bd_PCMH-like_sf"/>
</dbReference>
<dbReference type="InterPro" id="IPR002550">
    <property type="entry name" value="CNNM"/>
</dbReference>
<evidence type="ECO:0000256" key="4">
    <source>
        <dbReference type="ARBA" id="ARBA00022692"/>
    </source>
</evidence>
<evidence type="ECO:0000256" key="7">
    <source>
        <dbReference type="ARBA" id="ARBA00023122"/>
    </source>
</evidence>
<dbReference type="InterPro" id="IPR016169">
    <property type="entry name" value="FAD-bd_PCMH_sub2"/>
</dbReference>
<keyword evidence="5" id="KW-0677">Repeat</keyword>
<keyword evidence="8 10" id="KW-0472">Membrane</keyword>
<dbReference type="SUPFAM" id="SSF56176">
    <property type="entry name" value="FAD-binding/transporter-associated domain-like"/>
    <property type="match status" value="1"/>
</dbReference>
<evidence type="ECO:0000256" key="1">
    <source>
        <dbReference type="ARBA" id="ARBA00004651"/>
    </source>
</evidence>
<dbReference type="PROSITE" id="PS51846">
    <property type="entry name" value="CNNM"/>
    <property type="match status" value="1"/>
</dbReference>
<evidence type="ECO:0000313" key="13">
    <source>
        <dbReference type="EMBL" id="MFD2674096.1"/>
    </source>
</evidence>
<keyword evidence="14" id="KW-1185">Reference proteome</keyword>
<dbReference type="InterPro" id="IPR046342">
    <property type="entry name" value="CBS_dom_sf"/>
</dbReference>
<keyword evidence="7 9" id="KW-0129">CBS domain</keyword>
<evidence type="ECO:0000259" key="12">
    <source>
        <dbReference type="PROSITE" id="PS51846"/>
    </source>
</evidence>
<comment type="subcellular location">
    <subcellularLocation>
        <location evidence="1">Cell membrane</location>
        <topology evidence="1">Multi-pass membrane protein</topology>
    </subcellularLocation>
</comment>
<dbReference type="CDD" id="cd04590">
    <property type="entry name" value="CBS_pair_CorC_HlyC_assoc"/>
    <property type="match status" value="1"/>
</dbReference>
<dbReference type="PANTHER" id="PTHR43099:SF6">
    <property type="entry name" value="UPF0053 PROTEIN RV1842C"/>
    <property type="match status" value="1"/>
</dbReference>
<dbReference type="InterPro" id="IPR000644">
    <property type="entry name" value="CBS_dom"/>
</dbReference>
<dbReference type="Proteomes" id="UP001597453">
    <property type="component" value="Unassembled WGS sequence"/>
</dbReference>
<protein>
    <submittedName>
        <fullName evidence="13">Hemolysin family protein</fullName>
    </submittedName>
</protein>
<evidence type="ECO:0000256" key="5">
    <source>
        <dbReference type="ARBA" id="ARBA00022737"/>
    </source>
</evidence>
<dbReference type="Gene3D" id="3.10.580.10">
    <property type="entry name" value="CBS-domain"/>
    <property type="match status" value="1"/>
</dbReference>
<dbReference type="InterPro" id="IPR005170">
    <property type="entry name" value="Transptr-assoc_dom"/>
</dbReference>
<organism evidence="13 14">
    <name type="scientific">Gulosibacter bifidus</name>
    <dbReference type="NCBI Taxonomy" id="272239"/>
    <lineage>
        <taxon>Bacteria</taxon>
        <taxon>Bacillati</taxon>
        <taxon>Actinomycetota</taxon>
        <taxon>Actinomycetes</taxon>
        <taxon>Micrococcales</taxon>
        <taxon>Microbacteriaceae</taxon>
        <taxon>Gulosibacter</taxon>
    </lineage>
</organism>
<accession>A0ABW5RHB8</accession>
<dbReference type="SUPFAM" id="SSF54631">
    <property type="entry name" value="CBS-domain pair"/>
    <property type="match status" value="1"/>
</dbReference>
<evidence type="ECO:0000256" key="2">
    <source>
        <dbReference type="ARBA" id="ARBA00006337"/>
    </source>
</evidence>
<evidence type="ECO:0000256" key="10">
    <source>
        <dbReference type="PROSITE-ProRule" id="PRU01193"/>
    </source>
</evidence>
<keyword evidence="3" id="KW-1003">Cell membrane</keyword>
<dbReference type="Pfam" id="PF01595">
    <property type="entry name" value="CNNM"/>
    <property type="match status" value="1"/>
</dbReference>
<dbReference type="Pfam" id="PF00571">
    <property type="entry name" value="CBS"/>
    <property type="match status" value="2"/>
</dbReference>
<dbReference type="Gene3D" id="3.30.465.10">
    <property type="match status" value="1"/>
</dbReference>
<reference evidence="14" key="1">
    <citation type="journal article" date="2019" name="Int. J. Syst. Evol. Microbiol.">
        <title>The Global Catalogue of Microorganisms (GCM) 10K type strain sequencing project: providing services to taxonomists for standard genome sequencing and annotation.</title>
        <authorList>
            <consortium name="The Broad Institute Genomics Platform"/>
            <consortium name="The Broad Institute Genome Sequencing Center for Infectious Disease"/>
            <person name="Wu L."/>
            <person name="Ma J."/>
        </authorList>
    </citation>
    <scope>NUCLEOTIDE SEQUENCE [LARGE SCALE GENOMIC DNA]</scope>
    <source>
        <strain evidence="14">TISTR 1511</strain>
    </source>
</reference>
<comment type="caution">
    <text evidence="13">The sequence shown here is derived from an EMBL/GenBank/DDBJ whole genome shotgun (WGS) entry which is preliminary data.</text>
</comment>
<feature type="domain" description="CBS" evidence="11">
    <location>
        <begin position="284"/>
        <end position="342"/>
    </location>
</feature>
<dbReference type="InterPro" id="IPR044751">
    <property type="entry name" value="Ion_transp-like_CBS"/>
</dbReference>
<dbReference type="PANTHER" id="PTHR43099">
    <property type="entry name" value="UPF0053 PROTEIN YRKA"/>
    <property type="match status" value="1"/>
</dbReference>
<dbReference type="Pfam" id="PF03471">
    <property type="entry name" value="CorC_HlyC"/>
    <property type="match status" value="1"/>
</dbReference>
<dbReference type="RefSeq" id="WP_066054602.1">
    <property type="nucleotide sequence ID" value="NZ_JBHUNF010000001.1"/>
</dbReference>
<evidence type="ECO:0000256" key="9">
    <source>
        <dbReference type="PROSITE-ProRule" id="PRU00703"/>
    </source>
</evidence>
<dbReference type="EMBL" id="JBHUNF010000001">
    <property type="protein sequence ID" value="MFD2674096.1"/>
    <property type="molecule type" value="Genomic_DNA"/>
</dbReference>
<feature type="domain" description="CNNM transmembrane" evidence="12">
    <location>
        <begin position="1"/>
        <end position="201"/>
    </location>
</feature>
<dbReference type="SMART" id="SM01091">
    <property type="entry name" value="CorC_HlyC"/>
    <property type="match status" value="1"/>
</dbReference>